<accession>W1Y2C2</accession>
<dbReference type="SUPFAM" id="SSF90123">
    <property type="entry name" value="ABC transporter transmembrane region"/>
    <property type="match status" value="1"/>
</dbReference>
<feature type="non-terminal residue" evidence="5">
    <location>
        <position position="71"/>
    </location>
</feature>
<dbReference type="EMBL" id="AZMM01010346">
    <property type="protein sequence ID" value="ETJ35264.1"/>
    <property type="molecule type" value="Genomic_DNA"/>
</dbReference>
<keyword evidence="3" id="KW-0472">Membrane</keyword>
<evidence type="ECO:0000259" key="4">
    <source>
        <dbReference type="PROSITE" id="PS50929"/>
    </source>
</evidence>
<comment type="caution">
    <text evidence="5">The sequence shown here is derived from an EMBL/GenBank/DDBJ whole genome shotgun (WGS) entry which is preliminary data.</text>
</comment>
<organism evidence="5">
    <name type="scientific">human gut metagenome</name>
    <dbReference type="NCBI Taxonomy" id="408170"/>
    <lineage>
        <taxon>unclassified sequences</taxon>
        <taxon>metagenomes</taxon>
        <taxon>organismal metagenomes</taxon>
    </lineage>
</organism>
<dbReference type="GO" id="GO:0005524">
    <property type="term" value="F:ATP binding"/>
    <property type="evidence" value="ECO:0007669"/>
    <property type="project" value="InterPro"/>
</dbReference>
<reference evidence="5" key="1">
    <citation type="submission" date="2013-12" db="EMBL/GenBank/DDBJ databases">
        <title>A Varibaculum cambriense genome reconstructed from a premature infant gut community with otherwise low bacterial novelty that shifts toward anaerobic metabolism during the third week of life.</title>
        <authorList>
            <person name="Brown C.T."/>
            <person name="Sharon I."/>
            <person name="Thomas B.C."/>
            <person name="Castelle C.J."/>
            <person name="Morowitz M.J."/>
            <person name="Banfield J.F."/>
        </authorList>
    </citation>
    <scope>NUCLEOTIDE SEQUENCE</scope>
</reference>
<evidence type="ECO:0000256" key="2">
    <source>
        <dbReference type="ARBA" id="ARBA00022989"/>
    </source>
</evidence>
<evidence type="ECO:0000313" key="5">
    <source>
        <dbReference type="EMBL" id="ETJ35264.1"/>
    </source>
</evidence>
<dbReference type="GO" id="GO:0140359">
    <property type="term" value="F:ABC-type transporter activity"/>
    <property type="evidence" value="ECO:0007669"/>
    <property type="project" value="InterPro"/>
</dbReference>
<dbReference type="Pfam" id="PF00664">
    <property type="entry name" value="ABC_membrane"/>
    <property type="match status" value="1"/>
</dbReference>
<feature type="domain" description="ABC transmembrane type-1" evidence="4">
    <location>
        <begin position="1"/>
        <end position="71"/>
    </location>
</feature>
<keyword evidence="1" id="KW-0812">Transmembrane</keyword>
<dbReference type="AlphaFoldDB" id="W1Y2C2"/>
<gene>
    <name evidence="5" type="ORF">Q604_UNBC10346G0001</name>
</gene>
<name>W1Y2C2_9ZZZZ</name>
<dbReference type="GO" id="GO:0016020">
    <property type="term" value="C:membrane"/>
    <property type="evidence" value="ECO:0007669"/>
    <property type="project" value="InterPro"/>
</dbReference>
<evidence type="ECO:0000256" key="3">
    <source>
        <dbReference type="ARBA" id="ARBA00023136"/>
    </source>
</evidence>
<dbReference type="PROSITE" id="PS50929">
    <property type="entry name" value="ABC_TM1F"/>
    <property type="match status" value="1"/>
</dbReference>
<dbReference type="InterPro" id="IPR036640">
    <property type="entry name" value="ABC1_TM_sf"/>
</dbReference>
<dbReference type="InterPro" id="IPR011527">
    <property type="entry name" value="ABC1_TM_dom"/>
</dbReference>
<protein>
    <recommendedName>
        <fullName evidence="4">ABC transmembrane type-1 domain-containing protein</fullName>
    </recommendedName>
</protein>
<dbReference type="Gene3D" id="1.20.1560.10">
    <property type="entry name" value="ABC transporter type 1, transmembrane domain"/>
    <property type="match status" value="1"/>
</dbReference>
<keyword evidence="2" id="KW-1133">Transmembrane helix</keyword>
<sequence length="71" mass="8238">SSQIVFKQMSKYFSQIQKLIDKTNTIAKESLQGVRVIKSFNQEDNEIKHFTDNSNDLTRVTTMIGYLFSTM</sequence>
<evidence type="ECO:0000256" key="1">
    <source>
        <dbReference type="ARBA" id="ARBA00022692"/>
    </source>
</evidence>
<feature type="non-terminal residue" evidence="5">
    <location>
        <position position="1"/>
    </location>
</feature>
<proteinExistence type="predicted"/>